<keyword evidence="2 4" id="KW-0863">Zinc-finger</keyword>
<name>A0A0X8HVP4_9SACH</name>
<gene>
    <name evidence="7" type="ORF">AW171_hschr74377</name>
</gene>
<evidence type="ECO:0000259" key="5">
    <source>
        <dbReference type="PROSITE" id="PS50235"/>
    </source>
</evidence>
<proteinExistence type="predicted"/>
<dbReference type="RefSeq" id="XP_017989341.1">
    <property type="nucleotide sequence ID" value="XM_018133852.1"/>
</dbReference>
<dbReference type="SMART" id="SM00290">
    <property type="entry name" value="ZnF_UBP"/>
    <property type="match status" value="1"/>
</dbReference>
<organism evidence="7 8">
    <name type="scientific">Eremothecium sinecaudum</name>
    <dbReference type="NCBI Taxonomy" id="45286"/>
    <lineage>
        <taxon>Eukaryota</taxon>
        <taxon>Fungi</taxon>
        <taxon>Dikarya</taxon>
        <taxon>Ascomycota</taxon>
        <taxon>Saccharomycotina</taxon>
        <taxon>Saccharomycetes</taxon>
        <taxon>Saccharomycetales</taxon>
        <taxon>Saccharomycetaceae</taxon>
        <taxon>Eremothecium</taxon>
    </lineage>
</organism>
<dbReference type="InterPro" id="IPR013083">
    <property type="entry name" value="Znf_RING/FYVE/PHD"/>
</dbReference>
<dbReference type="Proteomes" id="UP000243052">
    <property type="component" value="Chromosome vii"/>
</dbReference>
<keyword evidence="3" id="KW-0862">Zinc</keyword>
<dbReference type="GO" id="GO:0008270">
    <property type="term" value="F:zinc ion binding"/>
    <property type="evidence" value="ECO:0007669"/>
    <property type="project" value="UniProtKB-KW"/>
</dbReference>
<sequence>MSNDKRLLDEDANDSDVKIKRSNLLLNFDTNLLETIDKRRLDFESEKICSVTLSKINIYCCLVCGKYLNGRNQGSPAFDHSVNIGHRVFMNTRTLRTYILPDNRAIDSIYLDQIRYSLRPTYTEEEIATFPVQCFDLFDNAYLNGYVGLNSISNNDYANVIFLLISHIKPLRNSFLIDDSLLEAEDEFLQKLTLLVRKLWSPKLFRKFISAHELLQFISNIPNINFKVNDFNDPKTFLLFLINRIMRSSSKELKKRVVAELQGKVEISSTATTDIQNQSEEVKEQTTSSTIKFWILKLELPPGTVFKNGKSANTLPQVRLEELLSKFDGKTEQHTKHNITTNKIVKFPKHLILHIDRFGPSNAFEDRNLTAVEFEPVMKIHGYSYRLMINIVHDKTKPKLGNDQLKISATSYWKVQVRNEADNKWYEFDDITVKPKEEELLFLGESYIQVWEKMPSS</sequence>
<dbReference type="GO" id="GO:0004843">
    <property type="term" value="F:cysteine-type deubiquitinase activity"/>
    <property type="evidence" value="ECO:0007669"/>
    <property type="project" value="InterPro"/>
</dbReference>
<dbReference type="PROSITE" id="PS50271">
    <property type="entry name" value="ZF_UBP"/>
    <property type="match status" value="1"/>
</dbReference>
<evidence type="ECO:0000313" key="8">
    <source>
        <dbReference type="Proteomes" id="UP000243052"/>
    </source>
</evidence>
<dbReference type="Gene3D" id="3.90.70.10">
    <property type="entry name" value="Cysteine proteinases"/>
    <property type="match status" value="1"/>
</dbReference>
<protein>
    <submittedName>
        <fullName evidence="7">HGR006Cp</fullName>
    </submittedName>
</protein>
<dbReference type="AlphaFoldDB" id="A0A0X8HVP4"/>
<evidence type="ECO:0000259" key="6">
    <source>
        <dbReference type="PROSITE" id="PS50271"/>
    </source>
</evidence>
<dbReference type="SUPFAM" id="SSF57850">
    <property type="entry name" value="RING/U-box"/>
    <property type="match status" value="1"/>
</dbReference>
<dbReference type="GO" id="GO:0016579">
    <property type="term" value="P:protein deubiquitination"/>
    <property type="evidence" value="ECO:0007669"/>
    <property type="project" value="InterPro"/>
</dbReference>
<feature type="domain" description="UBP-type" evidence="6">
    <location>
        <begin position="25"/>
        <end position="125"/>
    </location>
</feature>
<keyword evidence="1" id="KW-0479">Metal-binding</keyword>
<evidence type="ECO:0000256" key="2">
    <source>
        <dbReference type="ARBA" id="ARBA00022771"/>
    </source>
</evidence>
<dbReference type="InterPro" id="IPR038765">
    <property type="entry name" value="Papain-like_cys_pep_sf"/>
</dbReference>
<evidence type="ECO:0000256" key="4">
    <source>
        <dbReference type="PROSITE-ProRule" id="PRU00502"/>
    </source>
</evidence>
<feature type="domain" description="USP" evidence="5">
    <location>
        <begin position="147"/>
        <end position="454"/>
    </location>
</feature>
<accession>A0A0X8HVP4</accession>
<dbReference type="InterPro" id="IPR050185">
    <property type="entry name" value="Ub_carboxyl-term_hydrolase"/>
</dbReference>
<reference evidence="7 8" key="1">
    <citation type="submission" date="2016-01" db="EMBL/GenBank/DDBJ databases">
        <title>Genome sequence of the yeast Holleya sinecauda.</title>
        <authorList>
            <person name="Dietrich F.S."/>
        </authorList>
    </citation>
    <scope>NUCLEOTIDE SEQUENCE [LARGE SCALE GENOMIC DNA]</scope>
    <source>
        <strain evidence="7 8">ATCC 58844</strain>
    </source>
</reference>
<dbReference type="SUPFAM" id="SSF54001">
    <property type="entry name" value="Cysteine proteinases"/>
    <property type="match status" value="1"/>
</dbReference>
<evidence type="ECO:0000256" key="1">
    <source>
        <dbReference type="ARBA" id="ARBA00022723"/>
    </source>
</evidence>
<dbReference type="GeneID" id="28725692"/>
<dbReference type="STRING" id="45286.A0A0X8HVP4"/>
<dbReference type="Pfam" id="PF02148">
    <property type="entry name" value="zf-UBP"/>
    <property type="match status" value="1"/>
</dbReference>
<dbReference type="Gene3D" id="3.30.40.10">
    <property type="entry name" value="Zinc/RING finger domain, C3HC4 (zinc finger)"/>
    <property type="match status" value="1"/>
</dbReference>
<dbReference type="InterPro" id="IPR001607">
    <property type="entry name" value="Znf_UBP"/>
</dbReference>
<keyword evidence="8" id="KW-1185">Reference proteome</keyword>
<dbReference type="EMBL" id="CP014247">
    <property type="protein sequence ID" value="AMD22345.1"/>
    <property type="molecule type" value="Genomic_DNA"/>
</dbReference>
<evidence type="ECO:0000256" key="3">
    <source>
        <dbReference type="ARBA" id="ARBA00022833"/>
    </source>
</evidence>
<dbReference type="InterPro" id="IPR028889">
    <property type="entry name" value="USP"/>
</dbReference>
<dbReference type="PANTHER" id="PTHR21646:SF16">
    <property type="entry name" value="U4_U6.U5 TRI-SNRNP-ASSOCIATED PROTEIN 2"/>
    <property type="match status" value="1"/>
</dbReference>
<dbReference type="Pfam" id="PF00443">
    <property type="entry name" value="UCH"/>
    <property type="match status" value="1"/>
</dbReference>
<dbReference type="OrthoDB" id="10263353at2759"/>
<dbReference type="PANTHER" id="PTHR21646">
    <property type="entry name" value="UBIQUITIN CARBOXYL-TERMINAL HYDROLASE"/>
    <property type="match status" value="1"/>
</dbReference>
<dbReference type="InterPro" id="IPR001394">
    <property type="entry name" value="Peptidase_C19_UCH"/>
</dbReference>
<dbReference type="PROSITE" id="PS50235">
    <property type="entry name" value="USP_3"/>
    <property type="match status" value="1"/>
</dbReference>
<evidence type="ECO:0000313" key="7">
    <source>
        <dbReference type="EMBL" id="AMD22345.1"/>
    </source>
</evidence>